<reference evidence="1" key="1">
    <citation type="submission" date="2019-05" db="EMBL/GenBank/DDBJ databases">
        <title>Annotation for the trematode Fasciolopsis buski.</title>
        <authorList>
            <person name="Choi Y.-J."/>
        </authorList>
    </citation>
    <scope>NUCLEOTIDE SEQUENCE</scope>
    <source>
        <strain evidence="1">HT</strain>
        <tissue evidence="1">Whole worm</tissue>
    </source>
</reference>
<dbReference type="EMBL" id="LUCM01008511">
    <property type="protein sequence ID" value="KAA0188266.1"/>
    <property type="molecule type" value="Genomic_DNA"/>
</dbReference>
<gene>
    <name evidence="1" type="ORF">FBUS_10462</name>
</gene>
<keyword evidence="2" id="KW-1185">Reference proteome</keyword>
<proteinExistence type="predicted"/>
<dbReference type="OrthoDB" id="1690618at2759"/>
<dbReference type="SUPFAM" id="SSF46565">
    <property type="entry name" value="Chaperone J-domain"/>
    <property type="match status" value="1"/>
</dbReference>
<dbReference type="PROSITE" id="PS51257">
    <property type="entry name" value="PROKAR_LIPOPROTEIN"/>
    <property type="match status" value="1"/>
</dbReference>
<name>A0A8E0RQR4_9TREM</name>
<accession>A0A8E0RQR4</accession>
<sequence>MQGIVRLFITQCSAVCSCEIVPYEVHPHVAIIRSFAGLSTDDVDADDPEDDAYLRSLDPKDWKTQDHYAVLGLRKVRFNATADDIRRACKLLFVFRQRFRRSAKAFEASPR</sequence>
<dbReference type="InterPro" id="IPR036869">
    <property type="entry name" value="J_dom_sf"/>
</dbReference>
<evidence type="ECO:0000313" key="2">
    <source>
        <dbReference type="Proteomes" id="UP000728185"/>
    </source>
</evidence>
<dbReference type="AlphaFoldDB" id="A0A8E0RQR4"/>
<protein>
    <submittedName>
        <fullName evidence="1">DnaJ subfamily C member</fullName>
    </submittedName>
</protein>
<organism evidence="1 2">
    <name type="scientific">Fasciolopsis buskii</name>
    <dbReference type="NCBI Taxonomy" id="27845"/>
    <lineage>
        <taxon>Eukaryota</taxon>
        <taxon>Metazoa</taxon>
        <taxon>Spiralia</taxon>
        <taxon>Lophotrochozoa</taxon>
        <taxon>Platyhelminthes</taxon>
        <taxon>Trematoda</taxon>
        <taxon>Digenea</taxon>
        <taxon>Plagiorchiida</taxon>
        <taxon>Echinostomata</taxon>
        <taxon>Echinostomatoidea</taxon>
        <taxon>Fasciolidae</taxon>
        <taxon>Fasciolopsis</taxon>
    </lineage>
</organism>
<comment type="caution">
    <text evidence="1">The sequence shown here is derived from an EMBL/GenBank/DDBJ whole genome shotgun (WGS) entry which is preliminary data.</text>
</comment>
<dbReference type="Proteomes" id="UP000728185">
    <property type="component" value="Unassembled WGS sequence"/>
</dbReference>
<evidence type="ECO:0000313" key="1">
    <source>
        <dbReference type="EMBL" id="KAA0188266.1"/>
    </source>
</evidence>